<protein>
    <submittedName>
        <fullName evidence="2">Copper chaperone PCu(A)C</fullName>
    </submittedName>
</protein>
<reference evidence="2 3" key="1">
    <citation type="submission" date="2019-07" db="EMBL/GenBank/DDBJ databases">
        <title>Litoreibacter alkalisoli sp. nov., isolated from saline-alkaline soil.</title>
        <authorList>
            <person name="Wang S."/>
            <person name="Xu L."/>
            <person name="Xing Y.-T."/>
            <person name="Sun J.-Q."/>
        </authorList>
    </citation>
    <scope>NUCLEOTIDE SEQUENCE [LARGE SCALE GENOMIC DNA]</scope>
    <source>
        <strain evidence="2 3">LN3S51</strain>
    </source>
</reference>
<name>A0A5B8IQG7_9RHOB</name>
<organism evidence="2 3">
    <name type="scientific">Qingshengfaniella alkalisoli</name>
    <dbReference type="NCBI Taxonomy" id="2599296"/>
    <lineage>
        <taxon>Bacteria</taxon>
        <taxon>Pseudomonadati</taxon>
        <taxon>Pseudomonadota</taxon>
        <taxon>Alphaproteobacteria</taxon>
        <taxon>Rhodobacterales</taxon>
        <taxon>Paracoccaceae</taxon>
        <taxon>Qingshengfaniella</taxon>
    </lineage>
</organism>
<accession>A0A5B8IQG7</accession>
<dbReference type="RefSeq" id="WP_146363166.1">
    <property type="nucleotide sequence ID" value="NZ_CP042261.1"/>
</dbReference>
<dbReference type="PANTHER" id="PTHR36302">
    <property type="entry name" value="BLR7088 PROTEIN"/>
    <property type="match status" value="1"/>
</dbReference>
<dbReference type="AlphaFoldDB" id="A0A5B8IQG7"/>
<feature type="signal peptide" evidence="1">
    <location>
        <begin position="1"/>
        <end position="21"/>
    </location>
</feature>
<dbReference type="PANTHER" id="PTHR36302:SF1">
    <property type="entry name" value="COPPER CHAPERONE PCU(A)C"/>
    <property type="match status" value="1"/>
</dbReference>
<evidence type="ECO:0000313" key="3">
    <source>
        <dbReference type="Proteomes" id="UP000318483"/>
    </source>
</evidence>
<feature type="chain" id="PRO_5022901681" evidence="1">
    <location>
        <begin position="22"/>
        <end position="158"/>
    </location>
</feature>
<sequence>MLKKSLILATGFAAFAVPALSHEYEKDSLRIDHPYTFEVPTTAKTAAGFMTITNSGANDDRLIEVEADFPVSQLHKSEEVDGVMKMMHQEHGILIPAGETVDLAPGGYHVMFMGLENGQLEDVESFPGTLVFENAGEVTVEFKIEERDGSDGHSHHAH</sequence>
<dbReference type="InterPro" id="IPR007410">
    <property type="entry name" value="LpqE-like"/>
</dbReference>
<dbReference type="InterPro" id="IPR036182">
    <property type="entry name" value="PCuAC_sf"/>
</dbReference>
<dbReference type="Gene3D" id="2.60.40.1890">
    <property type="entry name" value="PCu(A)C copper chaperone"/>
    <property type="match status" value="1"/>
</dbReference>
<dbReference type="SUPFAM" id="SSF110087">
    <property type="entry name" value="DR1885-like metal-binding protein"/>
    <property type="match status" value="1"/>
</dbReference>
<dbReference type="KEGG" id="lit:FPZ52_01890"/>
<dbReference type="EMBL" id="CP042261">
    <property type="protein sequence ID" value="QDY68492.1"/>
    <property type="molecule type" value="Genomic_DNA"/>
</dbReference>
<keyword evidence="3" id="KW-1185">Reference proteome</keyword>
<gene>
    <name evidence="2" type="ORF">FPZ52_01890</name>
</gene>
<dbReference type="Pfam" id="PF04314">
    <property type="entry name" value="PCuAC"/>
    <property type="match status" value="1"/>
</dbReference>
<keyword evidence="1" id="KW-0732">Signal</keyword>
<evidence type="ECO:0000256" key="1">
    <source>
        <dbReference type="SAM" id="SignalP"/>
    </source>
</evidence>
<dbReference type="OrthoDB" id="9796962at2"/>
<dbReference type="InterPro" id="IPR058248">
    <property type="entry name" value="Lxx211020-like"/>
</dbReference>
<proteinExistence type="predicted"/>
<dbReference type="Proteomes" id="UP000318483">
    <property type="component" value="Chromosome"/>
</dbReference>
<evidence type="ECO:0000313" key="2">
    <source>
        <dbReference type="EMBL" id="QDY68492.1"/>
    </source>
</evidence>